<reference evidence="2" key="1">
    <citation type="submission" date="2007-12" db="EMBL/GenBank/DDBJ databases">
        <title>Annotation of Entamoeba dispar SAW760.</title>
        <authorList>
            <person name="Lorenzi H."/>
            <person name="Inman J."/>
            <person name="Schobel S."/>
            <person name="Amedeo P."/>
            <person name="Caler E."/>
        </authorList>
    </citation>
    <scope>NUCLEOTIDE SEQUENCE [LARGE SCALE GENOMIC DNA]</scope>
    <source>
        <strain evidence="2">ATCC PRA-260 / SAW760</strain>
    </source>
</reference>
<accession>B0EES5</accession>
<dbReference type="Proteomes" id="UP000008076">
    <property type="component" value="Unassembled WGS sequence"/>
</dbReference>
<sequence>MSSSSSSFKEEIPETPRYIVNKRKLQNYETMQHAILISLLSPFCGFSIKKPRKQTLVRHCMPRLKSLLFENEEIEVIKLADTLCRPIFENEIEKGMNKQTAFRRFEKNKRIFVINLLYDLCLEKGYFFDARQSRKTEKTIRLDRIKRIFFKGTYLMDFDELMEQGELINNYLNRIISDKRGVIARADKKLMNFTSFNFKKLTTC</sequence>
<dbReference type="VEuPathDB" id="AmoebaDB:EDI_194770"/>
<keyword evidence="2" id="KW-1185">Reference proteome</keyword>
<gene>
    <name evidence="1" type="ORF">EDI_194770</name>
</gene>
<dbReference type="EMBL" id="DS548966">
    <property type="protein sequence ID" value="EDR26958.1"/>
    <property type="molecule type" value="Genomic_DNA"/>
</dbReference>
<dbReference type="OrthoDB" id="25986at2759"/>
<evidence type="ECO:0000313" key="1">
    <source>
        <dbReference type="EMBL" id="EDR26958.1"/>
    </source>
</evidence>
<dbReference type="eggNOG" id="ENOG502R124">
    <property type="taxonomic scope" value="Eukaryota"/>
</dbReference>
<dbReference type="AlphaFoldDB" id="B0EES5"/>
<dbReference type="RefSeq" id="XP_001736773.1">
    <property type="nucleotide sequence ID" value="XM_001736721.1"/>
</dbReference>
<evidence type="ECO:0000313" key="2">
    <source>
        <dbReference type="Proteomes" id="UP000008076"/>
    </source>
</evidence>
<protein>
    <submittedName>
        <fullName evidence="1">Uncharacterized protein</fullName>
    </submittedName>
</protein>
<dbReference type="OMA" id="ADKKLMN"/>
<dbReference type="KEGG" id="edi:EDI_194770"/>
<organism evidence="2">
    <name type="scientific">Entamoeba dispar (strain ATCC PRA-260 / SAW760)</name>
    <dbReference type="NCBI Taxonomy" id="370354"/>
    <lineage>
        <taxon>Eukaryota</taxon>
        <taxon>Amoebozoa</taxon>
        <taxon>Evosea</taxon>
        <taxon>Archamoebae</taxon>
        <taxon>Mastigamoebida</taxon>
        <taxon>Entamoebidae</taxon>
        <taxon>Entamoeba</taxon>
    </lineage>
</organism>
<dbReference type="GeneID" id="5881785"/>
<name>B0EES5_ENTDS</name>
<proteinExistence type="predicted"/>